<dbReference type="OrthoDB" id="118020at2157"/>
<dbReference type="InterPro" id="IPR012859">
    <property type="entry name" value="Pilin_N_archaeal"/>
</dbReference>
<dbReference type="InterPro" id="IPR013373">
    <property type="entry name" value="Flagellin/pilin_N_arc"/>
</dbReference>
<evidence type="ECO:0000313" key="6">
    <source>
        <dbReference type="Proteomes" id="UP000295404"/>
    </source>
</evidence>
<sequence>MQIPEMFKKDDAVSPVIGVILMVAITVILAAVIAAFVFGMDTPEVSPQASLKVDDIKLDVGDNHNNSIYIDHQGGDKIDLSEATLTVTQGNNITKFSPMNNSEVFFEAGDLLIVNITDSDSNPDDVSSGISLNGVHQDPNLDTESLVDINSTGEDVKISVSHIPTGQIIADMKYDV</sequence>
<protein>
    <submittedName>
        <fullName evidence="3">Flagellin N-terminal-like domain-containing protein</fullName>
    </submittedName>
    <submittedName>
        <fullName evidence="4">Flagellin-like protein</fullName>
    </submittedName>
</protein>
<keyword evidence="1" id="KW-1133">Transmembrane helix</keyword>
<keyword evidence="5" id="KW-1185">Reference proteome</keyword>
<reference evidence="4 6" key="3">
    <citation type="submission" date="2019-03" db="EMBL/GenBank/DDBJ databases">
        <title>Subsurface microbial communities from deep shales in Ohio and West Virginia, USA.</title>
        <authorList>
            <person name="Wrighton K."/>
        </authorList>
    </citation>
    <scope>NUCLEOTIDE SEQUENCE [LARGE SCALE GENOMIC DNA]</scope>
    <source>
        <strain evidence="4 6">WG1_MB</strain>
    </source>
</reference>
<evidence type="ECO:0000313" key="4">
    <source>
        <dbReference type="EMBL" id="TCL12687.1"/>
    </source>
</evidence>
<feature type="domain" description="Archaeal Type IV pilin N-terminal" evidence="2">
    <location>
        <begin position="11"/>
        <end position="90"/>
    </location>
</feature>
<feature type="transmembrane region" description="Helical" evidence="1">
    <location>
        <begin position="12"/>
        <end position="38"/>
    </location>
</feature>
<dbReference type="RefSeq" id="WP_096711789.1">
    <property type="nucleotide sequence ID" value="NZ_OBDR01000002.1"/>
</dbReference>
<dbReference type="PANTHER" id="PTHR38138">
    <property type="entry name" value="VNG6441H"/>
    <property type="match status" value="1"/>
</dbReference>
<evidence type="ECO:0000313" key="3">
    <source>
        <dbReference type="EMBL" id="SNY03847.1"/>
    </source>
</evidence>
<evidence type="ECO:0000259" key="2">
    <source>
        <dbReference type="Pfam" id="PF07790"/>
    </source>
</evidence>
<keyword evidence="3" id="KW-0969">Cilium</keyword>
<name>A0A285EXU7_9EURY</name>
<evidence type="ECO:0000313" key="5">
    <source>
        <dbReference type="Proteomes" id="UP000217726"/>
    </source>
</evidence>
<keyword evidence="3" id="KW-0282">Flagellum</keyword>
<dbReference type="AlphaFoldDB" id="A0A285EXU7"/>
<dbReference type="Proteomes" id="UP000295404">
    <property type="component" value="Unassembled WGS sequence"/>
</dbReference>
<reference evidence="3" key="1">
    <citation type="submission" date="2017-09" db="EMBL/GenBank/DDBJ databases">
        <authorList>
            <person name="Ehlers B."/>
            <person name="Leendertz F.H."/>
        </authorList>
    </citation>
    <scope>NUCLEOTIDE SEQUENCE [LARGE SCALE GENOMIC DNA]</scope>
    <source>
        <strain evidence="3">WG-1MB</strain>
    </source>
</reference>
<organism evidence="3 5">
    <name type="scientific">Methanohalophilus euhalobius</name>
    <dbReference type="NCBI Taxonomy" id="51203"/>
    <lineage>
        <taxon>Archaea</taxon>
        <taxon>Methanobacteriati</taxon>
        <taxon>Methanobacteriota</taxon>
        <taxon>Stenosarchaea group</taxon>
        <taxon>Methanomicrobia</taxon>
        <taxon>Methanosarcinales</taxon>
        <taxon>Methanosarcinaceae</taxon>
        <taxon>Methanohalophilus</taxon>
    </lineage>
</organism>
<dbReference type="EMBL" id="SMMS01000001">
    <property type="protein sequence ID" value="TCL12687.1"/>
    <property type="molecule type" value="Genomic_DNA"/>
</dbReference>
<dbReference type="Pfam" id="PF07790">
    <property type="entry name" value="Pilin_N"/>
    <property type="match status" value="1"/>
</dbReference>
<dbReference type="EMBL" id="OBDR01000002">
    <property type="protein sequence ID" value="SNY03847.1"/>
    <property type="molecule type" value="Genomic_DNA"/>
</dbReference>
<keyword evidence="1" id="KW-0472">Membrane</keyword>
<proteinExistence type="predicted"/>
<dbReference type="PANTHER" id="PTHR38138:SF1">
    <property type="entry name" value="ARCHAEAL TYPE IV PILIN N-TERMINAL DOMAIN-CONTAINING PROTEIN"/>
    <property type="match status" value="1"/>
</dbReference>
<accession>A0A285EXU7</accession>
<keyword evidence="3" id="KW-0966">Cell projection</keyword>
<evidence type="ECO:0000256" key="1">
    <source>
        <dbReference type="SAM" id="Phobius"/>
    </source>
</evidence>
<dbReference type="Proteomes" id="UP000217726">
    <property type="component" value="Unassembled WGS sequence"/>
</dbReference>
<reference evidence="5" key="2">
    <citation type="submission" date="2017-09" db="EMBL/GenBank/DDBJ databases">
        <authorList>
            <person name="Varghese N."/>
            <person name="Submissions S."/>
        </authorList>
    </citation>
    <scope>NUCLEOTIDE SEQUENCE [LARGE SCALE GENOMIC DNA]</scope>
    <source>
        <strain evidence="5">WG-1MB</strain>
    </source>
</reference>
<keyword evidence="1" id="KW-0812">Transmembrane</keyword>
<dbReference type="NCBIfam" id="TIGR02537">
    <property type="entry name" value="arch_flag_Nterm"/>
    <property type="match status" value="1"/>
</dbReference>
<gene>
    <name evidence="4" type="ORF">C7960_1957</name>
    <name evidence="3" type="ORF">SAMN06295989_102205</name>
</gene>